<reference evidence="2 3" key="1">
    <citation type="submission" date="2017-11" db="EMBL/GenBank/DDBJ databases">
        <title>De-novo sequencing of pomegranate (Punica granatum L.) genome.</title>
        <authorList>
            <person name="Akparov Z."/>
            <person name="Amiraslanov A."/>
            <person name="Hajiyeva S."/>
            <person name="Abbasov M."/>
            <person name="Kaur K."/>
            <person name="Hamwieh A."/>
            <person name="Solovyev V."/>
            <person name="Salamov A."/>
            <person name="Braich B."/>
            <person name="Kosarev P."/>
            <person name="Mahmoud A."/>
            <person name="Hajiyev E."/>
            <person name="Babayeva S."/>
            <person name="Izzatullayeva V."/>
            <person name="Mammadov A."/>
            <person name="Mammadov A."/>
            <person name="Sharifova S."/>
            <person name="Ojaghi J."/>
            <person name="Eynullazada K."/>
            <person name="Bayramov B."/>
            <person name="Abdulazimova A."/>
            <person name="Shahmuradov I."/>
        </authorList>
    </citation>
    <scope>NUCLEOTIDE SEQUENCE [LARGE SCALE GENOMIC DNA]</scope>
    <source>
        <strain evidence="3">cv. AG2017</strain>
        <tissue evidence="2">Leaf</tissue>
    </source>
</reference>
<name>A0A2I0KY56_PUNGR</name>
<feature type="compositionally biased region" description="Acidic residues" evidence="1">
    <location>
        <begin position="111"/>
        <end position="127"/>
    </location>
</feature>
<feature type="region of interest" description="Disordered" evidence="1">
    <location>
        <begin position="101"/>
        <end position="130"/>
    </location>
</feature>
<accession>A0A2I0KY56</accession>
<organism evidence="2 3">
    <name type="scientific">Punica granatum</name>
    <name type="common">Pomegranate</name>
    <dbReference type="NCBI Taxonomy" id="22663"/>
    <lineage>
        <taxon>Eukaryota</taxon>
        <taxon>Viridiplantae</taxon>
        <taxon>Streptophyta</taxon>
        <taxon>Embryophyta</taxon>
        <taxon>Tracheophyta</taxon>
        <taxon>Spermatophyta</taxon>
        <taxon>Magnoliopsida</taxon>
        <taxon>eudicotyledons</taxon>
        <taxon>Gunneridae</taxon>
        <taxon>Pentapetalae</taxon>
        <taxon>rosids</taxon>
        <taxon>malvids</taxon>
        <taxon>Myrtales</taxon>
        <taxon>Lythraceae</taxon>
        <taxon>Punica</taxon>
    </lineage>
</organism>
<evidence type="ECO:0000256" key="1">
    <source>
        <dbReference type="SAM" id="MobiDB-lite"/>
    </source>
</evidence>
<sequence length="199" mass="22355">MAAQLQLWQSNKAVEDSEGKALPNPAYRKLDYTRKVRPYLPGHHSGGGGRLQCTRFAQIDQTNWRLVRITNGDHFTTRWSFRNGTGSCELRSRTTIAPAMAKETGAAPTAETEETNVEKEETEDAPAEMEKMKTELKRVLSIRSDPRPDCPLSIGAAHMDQVLLWWPRRLETWAGPVTVGPYSSIVCQLRDAPRAVLHD</sequence>
<dbReference type="EMBL" id="PGOL01000311">
    <property type="protein sequence ID" value="PKI72756.1"/>
    <property type="molecule type" value="Genomic_DNA"/>
</dbReference>
<comment type="caution">
    <text evidence="2">The sequence shown here is derived from an EMBL/GenBank/DDBJ whole genome shotgun (WGS) entry which is preliminary data.</text>
</comment>
<protein>
    <submittedName>
        <fullName evidence="2">Uncharacterized protein</fullName>
    </submittedName>
</protein>
<dbReference type="Proteomes" id="UP000233551">
    <property type="component" value="Unassembled WGS sequence"/>
</dbReference>
<dbReference type="AlphaFoldDB" id="A0A2I0KY56"/>
<evidence type="ECO:0000313" key="3">
    <source>
        <dbReference type="Proteomes" id="UP000233551"/>
    </source>
</evidence>
<feature type="compositionally biased region" description="Low complexity" evidence="1">
    <location>
        <begin position="101"/>
        <end position="110"/>
    </location>
</feature>
<proteinExistence type="predicted"/>
<keyword evidence="3" id="KW-1185">Reference proteome</keyword>
<evidence type="ECO:0000313" key="2">
    <source>
        <dbReference type="EMBL" id="PKI72756.1"/>
    </source>
</evidence>
<gene>
    <name evidence="2" type="ORF">CRG98_006841</name>
</gene>